<dbReference type="Proteomes" id="UP000887226">
    <property type="component" value="Unassembled WGS sequence"/>
</dbReference>
<comment type="caution">
    <text evidence="2">The sequence shown here is derived from an EMBL/GenBank/DDBJ whole genome shotgun (WGS) entry which is preliminary data.</text>
</comment>
<dbReference type="InterPro" id="IPR029058">
    <property type="entry name" value="AB_hydrolase_fold"/>
</dbReference>
<dbReference type="AlphaFoldDB" id="A0A9P7YZY3"/>
<evidence type="ECO:0000313" key="2">
    <source>
        <dbReference type="EMBL" id="KAG9242477.1"/>
    </source>
</evidence>
<protein>
    <recommendedName>
        <fullName evidence="1">Alpha/beta hydrolase fold-3 domain-containing protein</fullName>
    </recommendedName>
</protein>
<dbReference type="GO" id="GO:0016787">
    <property type="term" value="F:hydrolase activity"/>
    <property type="evidence" value="ECO:0007669"/>
    <property type="project" value="InterPro"/>
</dbReference>
<evidence type="ECO:0000313" key="3">
    <source>
        <dbReference type="Proteomes" id="UP000887226"/>
    </source>
</evidence>
<dbReference type="EMBL" id="MU254069">
    <property type="protein sequence ID" value="KAG9242477.1"/>
    <property type="molecule type" value="Genomic_DNA"/>
</dbReference>
<gene>
    <name evidence="2" type="ORF">BJ878DRAFT_167884</name>
</gene>
<organism evidence="2 3">
    <name type="scientific">Calycina marina</name>
    <dbReference type="NCBI Taxonomy" id="1763456"/>
    <lineage>
        <taxon>Eukaryota</taxon>
        <taxon>Fungi</taxon>
        <taxon>Dikarya</taxon>
        <taxon>Ascomycota</taxon>
        <taxon>Pezizomycotina</taxon>
        <taxon>Leotiomycetes</taxon>
        <taxon>Helotiales</taxon>
        <taxon>Pezizellaceae</taxon>
        <taxon>Calycina</taxon>
    </lineage>
</organism>
<keyword evidence="3" id="KW-1185">Reference proteome</keyword>
<proteinExistence type="predicted"/>
<dbReference type="Pfam" id="PF07859">
    <property type="entry name" value="Abhydrolase_3"/>
    <property type="match status" value="1"/>
</dbReference>
<dbReference type="Gene3D" id="3.40.50.1820">
    <property type="entry name" value="alpha/beta hydrolase"/>
    <property type="match status" value="1"/>
</dbReference>
<sequence>MLGFRPVVDLDGTPTGYRKALEVCCAYCDTLSLMDDFKNEVTARDGFINAAGRHRIPVRVYHSTKASNTPAPVAFFYHGGGLVLGSVAAGDLLCWKLALDFNHVLVIVEYMLGETRHFGMSSLGADT</sequence>
<feature type="domain" description="Alpha/beta hydrolase fold-3" evidence="1">
    <location>
        <begin position="75"/>
        <end position="112"/>
    </location>
</feature>
<dbReference type="SUPFAM" id="SSF53474">
    <property type="entry name" value="alpha/beta-Hydrolases"/>
    <property type="match status" value="1"/>
</dbReference>
<accession>A0A9P7YZY3</accession>
<reference evidence="2" key="1">
    <citation type="journal article" date="2021" name="IMA Fungus">
        <title>Genomic characterization of three marine fungi, including Emericellopsis atlantica sp. nov. with signatures of a generalist lifestyle and marine biomass degradation.</title>
        <authorList>
            <person name="Hagestad O.C."/>
            <person name="Hou L."/>
            <person name="Andersen J.H."/>
            <person name="Hansen E.H."/>
            <person name="Altermark B."/>
            <person name="Li C."/>
            <person name="Kuhnert E."/>
            <person name="Cox R.J."/>
            <person name="Crous P.W."/>
            <person name="Spatafora J.W."/>
            <person name="Lail K."/>
            <person name="Amirebrahimi M."/>
            <person name="Lipzen A."/>
            <person name="Pangilinan J."/>
            <person name="Andreopoulos W."/>
            <person name="Hayes R.D."/>
            <person name="Ng V."/>
            <person name="Grigoriev I.V."/>
            <person name="Jackson S.A."/>
            <person name="Sutton T.D.S."/>
            <person name="Dobson A.D.W."/>
            <person name="Rama T."/>
        </authorList>
    </citation>
    <scope>NUCLEOTIDE SEQUENCE</scope>
    <source>
        <strain evidence="2">TRa3180A</strain>
    </source>
</reference>
<evidence type="ECO:0000259" key="1">
    <source>
        <dbReference type="Pfam" id="PF07859"/>
    </source>
</evidence>
<name>A0A9P7YZY3_9HELO</name>
<dbReference type="InterPro" id="IPR013094">
    <property type="entry name" value="AB_hydrolase_3"/>
</dbReference>